<feature type="compositionally biased region" description="Low complexity" evidence="1">
    <location>
        <begin position="127"/>
        <end position="136"/>
    </location>
</feature>
<feature type="region of interest" description="Disordered" evidence="1">
    <location>
        <begin position="1036"/>
        <end position="1073"/>
    </location>
</feature>
<feature type="compositionally biased region" description="Polar residues" evidence="1">
    <location>
        <begin position="405"/>
        <end position="415"/>
    </location>
</feature>
<feature type="compositionally biased region" description="Polar residues" evidence="1">
    <location>
        <begin position="948"/>
        <end position="967"/>
    </location>
</feature>
<feature type="compositionally biased region" description="Basic and acidic residues" evidence="1">
    <location>
        <begin position="39"/>
        <end position="50"/>
    </location>
</feature>
<sequence length="1270" mass="138488">MDQHSMRSESSSKSINNPKLLEAVEDAIRRLILPQLDSLRREQSIREARRGSVVSAATSVSREDLAGDRRRLSDRSQRDSRHKDRRDREARHDFADASYDRESMDGSSILEPEPHTPRRRSTDMLKAVAAAGASRSRASDTYTDDFDDDDMLAPAPPMPLMSEINPSDVTRTSILSADTDRPHSASEEMASLREVPRGVAMPPPSGHSSALPQGLGMQHANISHGDLTALRNVRAEVDQPSPAYGREPPSSRSANPEGATIPEVLEDELPPDSNYPERRGLSPIYSVSGYTEGGSEGPHQRDSRGYAASATSDSPEKPAHSMHSPASAHSHLLSRDLDQRSDGRSSVADYRRPLSMDEADPDPSSRQAVRGIGANPDIVHVPMGLNYGQRDSMASYDDMPRSYRDNYSASPTKQSQDSRHYTDDDRALTPVSRGPAKRSHEFSEEYDIDKHGRKVPQSRYRQSPTASEAAITSGAAMKAILALKAKGLTDGAAEEAFTPAGVQRNKSFKERTLAGHEPATTPTHSVDRLDYVDEPRFGASGLPDLNDPMPEIGYVDDSDTHTNASVVEDRLDGNHGTTWSGRSTPKAMIDSGRKPEIREAHGLGITDLAAAGAALGAAAAMASNNQSRQASNEHVEEPPRTSDEKKRDTLGTNPFEGISPVANPHLGENLFQGAEPYPDFETGKGNLDIAKPVELRDGEDPFFDPTKSLHTPNFSGMSHGMVTPFYDAATGGGIDRIESKDIIALMQELVARDAQRTARDTEIAATVMFLAQEMRMSFQNVETRIKQAEDVLVDELEHTEKAIIKTIGGPRPYPGSAGRSVQGGSQAGEDLAAKKGNIIRRALKGLRTSGTNDLTRIEDMLLTLLKDVDDLKAQTAQQPRSTARPSLDNLQPEAQYEQDQVYEQDARDAPSLASHGSQSGHLAAPRSSQRRLSENRPTISEAARCPSTHPQATTSNAHLGSVSNENTPRTDKGKKHKSGSSSSWIPKISRWSETTASTVSKAFRGSGATLRKDRDAEYVPAAHSRSGSDLGAYADDYHHTDPYGEDHLHTGFSDLDLVPPNARADDLGGGGGPPRAYMTPEDPKYKAHRNSLNLQHPQPRPGQTERFKATLESQAHIYDSTMTPRSHDWRGSAASLHRSPAQHGHRYSDVSARAGEDYWPDSPAVPMRRRAHPRSLSTARRAPRSRWSLHQAAKASPLPYHSVESGYGTATATHTNYTGSPKLENRNLSGALGAPTRRPSGPRAMTPKSPEEEAAREERRRKRGKPPNPL</sequence>
<feature type="compositionally biased region" description="Basic residues" evidence="1">
    <location>
        <begin position="1259"/>
        <end position="1270"/>
    </location>
</feature>
<dbReference type="OrthoDB" id="5382102at2759"/>
<feature type="compositionally biased region" description="Basic and acidic residues" evidence="1">
    <location>
        <begin position="112"/>
        <end position="123"/>
    </location>
</feature>
<protein>
    <submittedName>
        <fullName evidence="2">Uncharacterized protein</fullName>
    </submittedName>
</protein>
<feature type="region of interest" description="Disordered" evidence="1">
    <location>
        <begin position="39"/>
        <end position="148"/>
    </location>
</feature>
<feature type="compositionally biased region" description="Basic and acidic residues" evidence="1">
    <location>
        <begin position="1036"/>
        <end position="1049"/>
    </location>
</feature>
<evidence type="ECO:0000313" key="2">
    <source>
        <dbReference type="EMBL" id="CAI4215394.1"/>
    </source>
</evidence>
<feature type="compositionally biased region" description="Basic and acidic residues" evidence="1">
    <location>
        <begin position="333"/>
        <end position="355"/>
    </location>
</feature>
<feature type="region of interest" description="Disordered" evidence="1">
    <location>
        <begin position="239"/>
        <end position="470"/>
    </location>
</feature>
<dbReference type="EMBL" id="CALLCH030000012">
    <property type="protein sequence ID" value="CAI4215394.1"/>
    <property type="molecule type" value="Genomic_DNA"/>
</dbReference>
<feature type="region of interest" description="Disordered" evidence="1">
    <location>
        <begin position="808"/>
        <end position="827"/>
    </location>
</feature>
<feature type="region of interest" description="Disordered" evidence="1">
    <location>
        <begin position="621"/>
        <end position="664"/>
    </location>
</feature>
<feature type="compositionally biased region" description="Basic and acidic residues" evidence="1">
    <location>
        <begin position="416"/>
        <end position="427"/>
    </location>
</feature>
<feature type="compositionally biased region" description="Low complexity" evidence="1">
    <location>
        <begin position="321"/>
        <end position="331"/>
    </location>
</feature>
<feature type="compositionally biased region" description="Basic and acidic residues" evidence="1">
    <location>
        <begin position="1249"/>
        <end position="1258"/>
    </location>
</feature>
<evidence type="ECO:0000256" key="1">
    <source>
        <dbReference type="SAM" id="MobiDB-lite"/>
    </source>
</evidence>
<comment type="caution">
    <text evidence="2">The sequence shown here is derived from an EMBL/GenBank/DDBJ whole genome shotgun (WGS) entry which is preliminary data.</text>
</comment>
<organism evidence="2 3">
    <name type="scientific">Parascedosporium putredinis</name>
    <dbReference type="NCBI Taxonomy" id="1442378"/>
    <lineage>
        <taxon>Eukaryota</taxon>
        <taxon>Fungi</taxon>
        <taxon>Dikarya</taxon>
        <taxon>Ascomycota</taxon>
        <taxon>Pezizomycotina</taxon>
        <taxon>Sordariomycetes</taxon>
        <taxon>Hypocreomycetidae</taxon>
        <taxon>Microascales</taxon>
        <taxon>Microascaceae</taxon>
        <taxon>Parascedosporium</taxon>
    </lineage>
</organism>
<feature type="compositionally biased region" description="Basic and acidic residues" evidence="1">
    <location>
        <begin position="631"/>
        <end position="649"/>
    </location>
</feature>
<name>A0A9P1MBC2_9PEZI</name>
<gene>
    <name evidence="2" type="ORF">PPNO1_LOCUS5105</name>
</gene>
<feature type="compositionally biased region" description="Polar residues" evidence="1">
    <location>
        <begin position="1208"/>
        <end position="1219"/>
    </location>
</feature>
<keyword evidence="3" id="KW-1185">Reference proteome</keyword>
<feature type="compositionally biased region" description="Basic and acidic residues" evidence="1">
    <location>
        <begin position="61"/>
        <end position="104"/>
    </location>
</feature>
<dbReference type="AlphaFoldDB" id="A0A9P1MBC2"/>
<dbReference type="PANTHER" id="PTHR42105:SF1">
    <property type="entry name" value="TRANSALDOLASE"/>
    <property type="match status" value="1"/>
</dbReference>
<feature type="region of interest" description="Disordered" evidence="1">
    <location>
        <begin position="898"/>
        <end position="986"/>
    </location>
</feature>
<feature type="region of interest" description="Disordered" evidence="1">
    <location>
        <begin position="570"/>
        <end position="592"/>
    </location>
</feature>
<proteinExistence type="predicted"/>
<accession>A0A9P1MBC2</accession>
<evidence type="ECO:0000313" key="3">
    <source>
        <dbReference type="Proteomes" id="UP000838763"/>
    </source>
</evidence>
<feature type="region of interest" description="Disordered" evidence="1">
    <location>
        <begin position="195"/>
        <end position="217"/>
    </location>
</feature>
<dbReference type="Proteomes" id="UP000838763">
    <property type="component" value="Unassembled WGS sequence"/>
</dbReference>
<feature type="region of interest" description="Disordered" evidence="1">
    <location>
        <begin position="1117"/>
        <end position="1270"/>
    </location>
</feature>
<reference evidence="2" key="1">
    <citation type="submission" date="2022-11" db="EMBL/GenBank/DDBJ databases">
        <authorList>
            <person name="Scott C."/>
            <person name="Bruce N."/>
        </authorList>
    </citation>
    <scope>NUCLEOTIDE SEQUENCE</scope>
</reference>
<dbReference type="PANTHER" id="PTHR42105">
    <property type="entry name" value="DIM2-ASSOCIATED PROTEIN 1"/>
    <property type="match status" value="1"/>
</dbReference>